<evidence type="ECO:0000256" key="5">
    <source>
        <dbReference type="ARBA" id="ARBA00022692"/>
    </source>
</evidence>
<feature type="transmembrane region" description="Helical" evidence="8">
    <location>
        <begin position="30"/>
        <end position="54"/>
    </location>
</feature>
<dbReference type="AlphaFoldDB" id="A0A239AK85"/>
<feature type="transmembrane region" description="Helical" evidence="8">
    <location>
        <begin position="189"/>
        <end position="207"/>
    </location>
</feature>
<keyword evidence="5 8" id="KW-0812">Transmembrane</keyword>
<feature type="transmembrane region" description="Helical" evidence="8">
    <location>
        <begin position="219"/>
        <end position="239"/>
    </location>
</feature>
<evidence type="ECO:0000256" key="1">
    <source>
        <dbReference type="ARBA" id="ARBA00004651"/>
    </source>
</evidence>
<feature type="transmembrane region" description="Helical" evidence="8">
    <location>
        <begin position="95"/>
        <end position="114"/>
    </location>
</feature>
<comment type="subcellular location">
    <subcellularLocation>
        <location evidence="1 8">Cell membrane</location>
        <topology evidence="1 8">Multi-pass membrane protein</topology>
    </subcellularLocation>
</comment>
<accession>A0A239AK85</accession>
<dbReference type="InterPro" id="IPR002781">
    <property type="entry name" value="TM_pro_TauE-like"/>
</dbReference>
<evidence type="ECO:0000256" key="3">
    <source>
        <dbReference type="ARBA" id="ARBA00022448"/>
    </source>
</evidence>
<name>A0A239AK85_9ACTN</name>
<dbReference type="OrthoDB" id="4223106at2"/>
<reference evidence="9 10" key="1">
    <citation type="submission" date="2017-06" db="EMBL/GenBank/DDBJ databases">
        <authorList>
            <person name="Kim H.J."/>
            <person name="Triplett B.A."/>
        </authorList>
    </citation>
    <scope>NUCLEOTIDE SEQUENCE [LARGE SCALE GENOMIC DNA]</scope>
    <source>
        <strain evidence="9 10">DSM 44272</strain>
    </source>
</reference>
<dbReference type="EMBL" id="FZNO01000047">
    <property type="protein sequence ID" value="SNR95930.1"/>
    <property type="molecule type" value="Genomic_DNA"/>
</dbReference>
<feature type="transmembrane region" description="Helical" evidence="8">
    <location>
        <begin position="66"/>
        <end position="89"/>
    </location>
</feature>
<evidence type="ECO:0000256" key="2">
    <source>
        <dbReference type="ARBA" id="ARBA00009142"/>
    </source>
</evidence>
<dbReference type="Pfam" id="PF01925">
    <property type="entry name" value="TauE"/>
    <property type="match status" value="1"/>
</dbReference>
<dbReference type="RefSeq" id="WP_141137631.1">
    <property type="nucleotide sequence ID" value="NZ_FZNO01000047.1"/>
</dbReference>
<keyword evidence="10" id="KW-1185">Reference proteome</keyword>
<keyword evidence="4 8" id="KW-1003">Cell membrane</keyword>
<evidence type="ECO:0000256" key="8">
    <source>
        <dbReference type="RuleBase" id="RU363041"/>
    </source>
</evidence>
<keyword evidence="3" id="KW-0813">Transport</keyword>
<evidence type="ECO:0000256" key="7">
    <source>
        <dbReference type="ARBA" id="ARBA00023136"/>
    </source>
</evidence>
<evidence type="ECO:0000256" key="4">
    <source>
        <dbReference type="ARBA" id="ARBA00022475"/>
    </source>
</evidence>
<gene>
    <name evidence="9" type="ORF">SAMN06272737_14714</name>
</gene>
<dbReference type="GO" id="GO:0005886">
    <property type="term" value="C:plasma membrane"/>
    <property type="evidence" value="ECO:0007669"/>
    <property type="project" value="UniProtKB-SubCell"/>
</dbReference>
<evidence type="ECO:0000256" key="6">
    <source>
        <dbReference type="ARBA" id="ARBA00022989"/>
    </source>
</evidence>
<comment type="similarity">
    <text evidence="2 8">Belongs to the 4-toluene sulfonate uptake permease (TSUP) (TC 2.A.102) family.</text>
</comment>
<protein>
    <recommendedName>
        <fullName evidence="8">Probable membrane transporter protein</fullName>
    </recommendedName>
</protein>
<proteinExistence type="inferred from homology"/>
<evidence type="ECO:0000313" key="9">
    <source>
        <dbReference type="EMBL" id="SNR95930.1"/>
    </source>
</evidence>
<feature type="transmembrane region" description="Helical" evidence="8">
    <location>
        <begin position="126"/>
        <end position="150"/>
    </location>
</feature>
<dbReference type="Proteomes" id="UP000198403">
    <property type="component" value="Unassembled WGS sequence"/>
</dbReference>
<organism evidence="9 10">
    <name type="scientific">Blastococcus mobilis</name>
    <dbReference type="NCBI Taxonomy" id="1938746"/>
    <lineage>
        <taxon>Bacteria</taxon>
        <taxon>Bacillati</taxon>
        <taxon>Actinomycetota</taxon>
        <taxon>Actinomycetes</taxon>
        <taxon>Geodermatophilales</taxon>
        <taxon>Geodermatophilaceae</taxon>
        <taxon>Blastococcus</taxon>
    </lineage>
</organism>
<dbReference type="InterPro" id="IPR052017">
    <property type="entry name" value="TSUP"/>
</dbReference>
<sequence>MVEVLALAFVLILVAAAAQAVTGFGFVMVAVPLLALLVDARTAVVACIALGLLLTSIGWFADRTQVCWRPVLAIAVGALIGIPIGLSVFTVLSQQTLTLVIGVAVLAFTALLTFRARVPGGVRTEFVAGAVSGGMLATTGMNGPPMVLALQAADLPPLVTRATLQAAFTLQSILAVSGLALAGHFSRTSLAVLAVGTPALWIGWGVGDRFFRRLSAKRVRAIILVTLAISGLLMVRSAITTG</sequence>
<evidence type="ECO:0000313" key="10">
    <source>
        <dbReference type="Proteomes" id="UP000198403"/>
    </source>
</evidence>
<dbReference type="PANTHER" id="PTHR30269:SF37">
    <property type="entry name" value="MEMBRANE TRANSPORTER PROTEIN"/>
    <property type="match status" value="1"/>
</dbReference>
<keyword evidence="7 8" id="KW-0472">Membrane</keyword>
<keyword evidence="6 8" id="KW-1133">Transmembrane helix</keyword>
<feature type="transmembrane region" description="Helical" evidence="8">
    <location>
        <begin position="162"/>
        <end position="182"/>
    </location>
</feature>
<dbReference type="PANTHER" id="PTHR30269">
    <property type="entry name" value="TRANSMEMBRANE PROTEIN YFCA"/>
    <property type="match status" value="1"/>
</dbReference>